<feature type="compositionally biased region" description="Polar residues" evidence="1">
    <location>
        <begin position="1"/>
        <end position="33"/>
    </location>
</feature>
<dbReference type="EMBL" id="JAFIMR010000004">
    <property type="protein sequence ID" value="KAI1879714.1"/>
    <property type="molecule type" value="Genomic_DNA"/>
</dbReference>
<gene>
    <name evidence="2" type="ORF">JX265_002668</name>
</gene>
<feature type="compositionally biased region" description="Basic and acidic residues" evidence="1">
    <location>
        <begin position="42"/>
        <end position="55"/>
    </location>
</feature>
<sequence length="392" mass="42979">METTGLKSVPSLTVRATSQPDDGTNQVSQSLQDLASCGAALHLEDSSASTHKDVGKPQFSHPTSTSPISHSAPPRAPRLGSVPCDRMASLLEVDHFRLPSPETDTSRRSTGDTSITEPFDSSPVLSIKPFRPQSPVQSRKRKIPYSARAARAAHKAARVGSKENSVRVPRRMSPANTTQLQSPIPVDGDMSRVWQDLDGNKTIGDVESDTDAQPRKIAHIKNGVVDIEFSNDESMDCEGKESPSDSSPQTREIRETRELRIPSGWTPINRDRNIAWESSTASSGAINPFKEKVSRKKPDRVGGGIVWSTLIDPLWRHDASLNMLAGRRKKAQARAEERQRMLDLARVQGLPVAKKRRVEPSPASKRKRDAVGGSEATTESDEGHIMPMECDY</sequence>
<evidence type="ECO:0000256" key="1">
    <source>
        <dbReference type="SAM" id="MobiDB-lite"/>
    </source>
</evidence>
<evidence type="ECO:0000313" key="3">
    <source>
        <dbReference type="Proteomes" id="UP000829685"/>
    </source>
</evidence>
<feature type="region of interest" description="Disordered" evidence="1">
    <location>
        <begin position="234"/>
        <end position="255"/>
    </location>
</feature>
<name>A0A9Q0AQL5_9PEZI</name>
<keyword evidence="3" id="KW-1185">Reference proteome</keyword>
<feature type="region of interest" description="Disordered" evidence="1">
    <location>
        <begin position="348"/>
        <end position="392"/>
    </location>
</feature>
<proteinExistence type="predicted"/>
<feature type="region of interest" description="Disordered" evidence="1">
    <location>
        <begin position="1"/>
        <end position="190"/>
    </location>
</feature>
<dbReference type="AlphaFoldDB" id="A0A9Q0AQL5"/>
<organism evidence="2 3">
    <name type="scientific">Neoarthrinium moseri</name>
    <dbReference type="NCBI Taxonomy" id="1658444"/>
    <lineage>
        <taxon>Eukaryota</taxon>
        <taxon>Fungi</taxon>
        <taxon>Dikarya</taxon>
        <taxon>Ascomycota</taxon>
        <taxon>Pezizomycotina</taxon>
        <taxon>Sordariomycetes</taxon>
        <taxon>Xylariomycetidae</taxon>
        <taxon>Amphisphaeriales</taxon>
        <taxon>Apiosporaceae</taxon>
        <taxon>Neoarthrinium</taxon>
    </lineage>
</organism>
<reference evidence="2" key="1">
    <citation type="submission" date="2021-03" db="EMBL/GenBank/DDBJ databases">
        <title>Revisited historic fungal species revealed as producer of novel bioactive compounds through whole genome sequencing and comparative genomics.</title>
        <authorList>
            <person name="Vignolle G.A."/>
            <person name="Hochenegger N."/>
            <person name="Mach R.L."/>
            <person name="Mach-Aigner A.R."/>
            <person name="Javad Rahimi M."/>
            <person name="Salim K.A."/>
            <person name="Chan C.M."/>
            <person name="Lim L.B.L."/>
            <person name="Cai F."/>
            <person name="Druzhinina I.S."/>
            <person name="U'Ren J.M."/>
            <person name="Derntl C."/>
        </authorList>
    </citation>
    <scope>NUCLEOTIDE SEQUENCE</scope>
    <source>
        <strain evidence="2">TUCIM 5799</strain>
    </source>
</reference>
<dbReference type="Proteomes" id="UP000829685">
    <property type="component" value="Unassembled WGS sequence"/>
</dbReference>
<accession>A0A9Q0AQL5</accession>
<feature type="compositionally biased region" description="Low complexity" evidence="1">
    <location>
        <begin position="60"/>
        <end position="73"/>
    </location>
</feature>
<comment type="caution">
    <text evidence="2">The sequence shown here is derived from an EMBL/GenBank/DDBJ whole genome shotgun (WGS) entry which is preliminary data.</text>
</comment>
<protein>
    <submittedName>
        <fullName evidence="2">Uncharacterized protein</fullName>
    </submittedName>
</protein>
<evidence type="ECO:0000313" key="2">
    <source>
        <dbReference type="EMBL" id="KAI1879714.1"/>
    </source>
</evidence>